<evidence type="ECO:0000313" key="7">
    <source>
        <dbReference type="Proteomes" id="UP000054321"/>
    </source>
</evidence>
<dbReference type="GO" id="GO:0006080">
    <property type="term" value="P:substituted mannan metabolic process"/>
    <property type="evidence" value="ECO:0007669"/>
    <property type="project" value="InterPro"/>
</dbReference>
<dbReference type="PROSITE" id="PS51764">
    <property type="entry name" value="GH26"/>
    <property type="match status" value="1"/>
</dbReference>
<sequence length="220" mass="24522">GINSDSMISYDSVYFGYAPNYDPQVTMADLNQATGQKGATYNIYSQITSDNVNSDSYNGNDQYPIDDIISSGAVLIASLMPFVEWMDITPGLCESVASFFESTFTSQGVTVWLRFAHEMNYYSAVGTYPVNYDEFMIAWKNMYNAVSSNDKIYMFWSPNDDTSSEPVGPWWPGKQYVDIVGMDYYPNADQGLPDFGTAYGDFYDSYAAKHGLPFAIGETG</sequence>
<dbReference type="InterPro" id="IPR017853">
    <property type="entry name" value="GH"/>
</dbReference>
<evidence type="ECO:0000259" key="5">
    <source>
        <dbReference type="PROSITE" id="PS51764"/>
    </source>
</evidence>
<dbReference type="PANTHER" id="PTHR40079:SF6">
    <property type="entry name" value="GH26 DOMAIN-CONTAINING PROTEIN"/>
    <property type="match status" value="1"/>
</dbReference>
<feature type="active site" description="Proton donor" evidence="4">
    <location>
        <position position="118"/>
    </location>
</feature>
<dbReference type="InParanoid" id="A0A0C3C9T8"/>
<accession>A0A0C3C9T8</accession>
<organism evidence="6 7">
    <name type="scientific">Oidiodendron maius (strain Zn)</name>
    <dbReference type="NCBI Taxonomy" id="913774"/>
    <lineage>
        <taxon>Eukaryota</taxon>
        <taxon>Fungi</taxon>
        <taxon>Dikarya</taxon>
        <taxon>Ascomycota</taxon>
        <taxon>Pezizomycotina</taxon>
        <taxon>Leotiomycetes</taxon>
        <taxon>Leotiomycetes incertae sedis</taxon>
        <taxon>Myxotrichaceae</taxon>
        <taxon>Oidiodendron</taxon>
    </lineage>
</organism>
<feature type="domain" description="GH26" evidence="5">
    <location>
        <begin position="1"/>
        <end position="220"/>
    </location>
</feature>
<reference evidence="6 7" key="1">
    <citation type="submission" date="2014-04" db="EMBL/GenBank/DDBJ databases">
        <authorList>
            <consortium name="DOE Joint Genome Institute"/>
            <person name="Kuo A."/>
            <person name="Martino E."/>
            <person name="Perotto S."/>
            <person name="Kohler A."/>
            <person name="Nagy L.G."/>
            <person name="Floudas D."/>
            <person name="Copeland A."/>
            <person name="Barry K.W."/>
            <person name="Cichocki N."/>
            <person name="Veneault-Fourrey C."/>
            <person name="LaButti K."/>
            <person name="Lindquist E.A."/>
            <person name="Lipzen A."/>
            <person name="Lundell T."/>
            <person name="Morin E."/>
            <person name="Murat C."/>
            <person name="Sun H."/>
            <person name="Tunlid A."/>
            <person name="Henrissat B."/>
            <person name="Grigoriev I.V."/>
            <person name="Hibbett D.S."/>
            <person name="Martin F."/>
            <person name="Nordberg H.P."/>
            <person name="Cantor M.N."/>
            <person name="Hua S.X."/>
        </authorList>
    </citation>
    <scope>NUCLEOTIDE SEQUENCE [LARGE SCALE GENOMIC DNA]</scope>
    <source>
        <strain evidence="6 7">Zn</strain>
    </source>
</reference>
<evidence type="ECO:0000256" key="3">
    <source>
        <dbReference type="ARBA" id="ARBA00023295"/>
    </source>
</evidence>
<evidence type="ECO:0000256" key="1">
    <source>
        <dbReference type="ARBA" id="ARBA00007754"/>
    </source>
</evidence>
<feature type="active site" description="Nucleophile" evidence="4">
    <location>
        <position position="218"/>
    </location>
</feature>
<proteinExistence type="inferred from homology"/>
<dbReference type="Pfam" id="PF02156">
    <property type="entry name" value="Glyco_hydro_26"/>
    <property type="match status" value="1"/>
</dbReference>
<dbReference type="Proteomes" id="UP000054321">
    <property type="component" value="Unassembled WGS sequence"/>
</dbReference>
<keyword evidence="3 4" id="KW-0326">Glycosidase</keyword>
<evidence type="ECO:0000256" key="4">
    <source>
        <dbReference type="PROSITE-ProRule" id="PRU01100"/>
    </source>
</evidence>
<dbReference type="PANTHER" id="PTHR40079">
    <property type="entry name" value="MANNAN ENDO-1,4-BETA-MANNOSIDASE E-RELATED"/>
    <property type="match status" value="1"/>
</dbReference>
<name>A0A0C3C9T8_OIDMZ</name>
<dbReference type="InterPro" id="IPR022790">
    <property type="entry name" value="GH26_dom"/>
</dbReference>
<feature type="non-terminal residue" evidence="6">
    <location>
        <position position="1"/>
    </location>
</feature>
<dbReference type="Gene3D" id="3.20.20.80">
    <property type="entry name" value="Glycosidases"/>
    <property type="match status" value="1"/>
</dbReference>
<comment type="similarity">
    <text evidence="1 4">Belongs to the glycosyl hydrolase 26 family.</text>
</comment>
<evidence type="ECO:0000256" key="2">
    <source>
        <dbReference type="ARBA" id="ARBA00022801"/>
    </source>
</evidence>
<dbReference type="OrthoDB" id="428177at2759"/>
<keyword evidence="2 4" id="KW-0378">Hydrolase</keyword>
<evidence type="ECO:0000313" key="6">
    <source>
        <dbReference type="EMBL" id="KIM95648.1"/>
    </source>
</evidence>
<gene>
    <name evidence="6" type="ORF">OIDMADRAFT_93744</name>
</gene>
<dbReference type="GO" id="GO:0016985">
    <property type="term" value="F:mannan endo-1,4-beta-mannosidase activity"/>
    <property type="evidence" value="ECO:0007669"/>
    <property type="project" value="InterPro"/>
</dbReference>
<protein>
    <recommendedName>
        <fullName evidence="5">GH26 domain-containing protein</fullName>
    </recommendedName>
</protein>
<dbReference type="SUPFAM" id="SSF51445">
    <property type="entry name" value="(Trans)glycosidases"/>
    <property type="match status" value="1"/>
</dbReference>
<keyword evidence="7" id="KW-1185">Reference proteome</keyword>
<dbReference type="HOGENOM" id="CLU_043977_0_1_1"/>
<dbReference type="AlphaFoldDB" id="A0A0C3C9T8"/>
<feature type="non-terminal residue" evidence="6">
    <location>
        <position position="220"/>
    </location>
</feature>
<dbReference type="InterPro" id="IPR000805">
    <property type="entry name" value="Glyco_hydro_26"/>
</dbReference>
<dbReference type="EMBL" id="KN832886">
    <property type="protein sequence ID" value="KIM95648.1"/>
    <property type="molecule type" value="Genomic_DNA"/>
</dbReference>
<reference evidence="7" key="2">
    <citation type="submission" date="2015-01" db="EMBL/GenBank/DDBJ databases">
        <title>Evolutionary Origins and Diversification of the Mycorrhizal Mutualists.</title>
        <authorList>
            <consortium name="DOE Joint Genome Institute"/>
            <consortium name="Mycorrhizal Genomics Consortium"/>
            <person name="Kohler A."/>
            <person name="Kuo A."/>
            <person name="Nagy L.G."/>
            <person name="Floudas D."/>
            <person name="Copeland A."/>
            <person name="Barry K.W."/>
            <person name="Cichocki N."/>
            <person name="Veneault-Fourrey C."/>
            <person name="LaButti K."/>
            <person name="Lindquist E.A."/>
            <person name="Lipzen A."/>
            <person name="Lundell T."/>
            <person name="Morin E."/>
            <person name="Murat C."/>
            <person name="Riley R."/>
            <person name="Ohm R."/>
            <person name="Sun H."/>
            <person name="Tunlid A."/>
            <person name="Henrissat B."/>
            <person name="Grigoriev I.V."/>
            <person name="Hibbett D.S."/>
            <person name="Martin F."/>
        </authorList>
    </citation>
    <scope>NUCLEOTIDE SEQUENCE [LARGE SCALE GENOMIC DNA]</scope>
    <source>
        <strain evidence="7">Zn</strain>
    </source>
</reference>